<protein>
    <recommendedName>
        <fullName evidence="3">Glycoside hydrolase family 65</fullName>
    </recommendedName>
</protein>
<evidence type="ECO:0008006" key="3">
    <source>
        <dbReference type="Google" id="ProtNLM"/>
    </source>
</evidence>
<dbReference type="InterPro" id="IPR008928">
    <property type="entry name" value="6-hairpin_glycosidase_sf"/>
</dbReference>
<reference evidence="1" key="1">
    <citation type="journal article" date="2014" name="Int. J. Syst. Evol. Microbiol.">
        <title>Complete genome sequence of Corynebacterium casei LMG S-19264T (=DSM 44701T), isolated from a smear-ripened cheese.</title>
        <authorList>
            <consortium name="US DOE Joint Genome Institute (JGI-PGF)"/>
            <person name="Walter F."/>
            <person name="Albersmeier A."/>
            <person name="Kalinowski J."/>
            <person name="Ruckert C."/>
        </authorList>
    </citation>
    <scope>NUCLEOTIDE SEQUENCE</scope>
    <source>
        <strain evidence="1">CGMCC 1.12987</strain>
    </source>
</reference>
<evidence type="ECO:0000313" key="1">
    <source>
        <dbReference type="EMBL" id="GGG03438.1"/>
    </source>
</evidence>
<comment type="caution">
    <text evidence="1">The sequence shown here is derived from an EMBL/GenBank/DDBJ whole genome shotgun (WGS) entry which is preliminary data.</text>
</comment>
<accession>A0A917D0Y8</accession>
<reference evidence="1" key="2">
    <citation type="submission" date="2020-09" db="EMBL/GenBank/DDBJ databases">
        <authorList>
            <person name="Sun Q."/>
            <person name="Zhou Y."/>
        </authorList>
    </citation>
    <scope>NUCLEOTIDE SEQUENCE</scope>
    <source>
        <strain evidence="1">CGMCC 1.12987</strain>
    </source>
</reference>
<sequence length="704" mass="79147">MENKIDRRALVKRHNPVLNRLDPLSPLSVGNGQFAFTADLTGLQSFPQHYEVPLGTQSEWGWHSSGGPGKYSLRNLRLQPYESHGRQVGYAIDDKGQEEPFHWLRQNPHRLQLGQIGLRLFAANGHSVELRELHEIEQRLDMWNGVLVSRFKVDGIQVCVRTVCHPEMDKLGVRIESELLTSGRLEVTIGFPSPLPTSREWANSVGLNWGDSSAHETRFIQGAPGQGVFERSMDQDGYSVNVVWSHGQMAKEEAHRFRLIPGGAETSFDFTLQFAPGSIPAEMAVSNHPAPLPHYVDIERASAAHWERFWLQGGAVELAGSRDTRAWELERRIVLSQFLTAIHCAGTLPPQETGLLYSSWFGKFHLEMHWWHAVHFALWGRTHLLRKSLDWYIHILPEARKLAGSQGYDGARWPKMVGPEGRDSPSPIGPLLIWQQPHPIVYAELCYLAEPAKATLDYFHDVVMETAAFMASFAVWQPEEKRYVLGPPVIPAQEEHPAGETLNPAFELEYWRHGLILAQQWRMRLGLFPEPKWQHICDHLSELPTADGVYIAHENAPDTFRKTNTDHPSMLGALGMLPGGLVDRVTMNNTLHKVMNEWQWDTSWGWDFPMTAMTAARLGDGAAAVDALLMDAQKNTYLPSGHNYQREGLTAYLPGNGGLLTAVALMACGWQGRAEQAEADQADAPGFPRDGSWSVKWEGLNAWL</sequence>
<dbReference type="GO" id="GO:0005975">
    <property type="term" value="P:carbohydrate metabolic process"/>
    <property type="evidence" value="ECO:0007669"/>
    <property type="project" value="InterPro"/>
</dbReference>
<gene>
    <name evidence="1" type="ORF">GCM10010916_20680</name>
</gene>
<dbReference type="Gene3D" id="1.50.10.10">
    <property type="match status" value="1"/>
</dbReference>
<name>A0A917D0Y8_9BACL</name>
<dbReference type="AlphaFoldDB" id="A0A917D0Y8"/>
<dbReference type="EMBL" id="BMGR01000006">
    <property type="protein sequence ID" value="GGG03438.1"/>
    <property type="molecule type" value="Genomic_DNA"/>
</dbReference>
<dbReference type="RefSeq" id="WP_188530997.1">
    <property type="nucleotide sequence ID" value="NZ_BMGR01000006.1"/>
</dbReference>
<evidence type="ECO:0000313" key="2">
    <source>
        <dbReference type="Proteomes" id="UP000644756"/>
    </source>
</evidence>
<proteinExistence type="predicted"/>
<dbReference type="Proteomes" id="UP000644756">
    <property type="component" value="Unassembled WGS sequence"/>
</dbReference>
<keyword evidence="2" id="KW-1185">Reference proteome</keyword>
<dbReference type="InterPro" id="IPR012341">
    <property type="entry name" value="6hp_glycosidase-like_sf"/>
</dbReference>
<organism evidence="1 2">
    <name type="scientific">Paenibacillus abyssi</name>
    <dbReference type="NCBI Taxonomy" id="1340531"/>
    <lineage>
        <taxon>Bacteria</taxon>
        <taxon>Bacillati</taxon>
        <taxon>Bacillota</taxon>
        <taxon>Bacilli</taxon>
        <taxon>Bacillales</taxon>
        <taxon>Paenibacillaceae</taxon>
        <taxon>Paenibacillus</taxon>
    </lineage>
</organism>
<dbReference type="SUPFAM" id="SSF48208">
    <property type="entry name" value="Six-hairpin glycosidases"/>
    <property type="match status" value="1"/>
</dbReference>